<dbReference type="Proteomes" id="UP000471465">
    <property type="component" value="Unassembled WGS sequence"/>
</dbReference>
<evidence type="ECO:0000313" key="3">
    <source>
        <dbReference type="Proteomes" id="UP000471465"/>
    </source>
</evidence>
<name>A0A6N7BZC5_9GAMM</name>
<keyword evidence="1" id="KW-1133">Transmembrane helix</keyword>
<gene>
    <name evidence="2" type="ORF">FQV37_830</name>
</gene>
<dbReference type="AlphaFoldDB" id="A0A6N7BZC5"/>
<comment type="caution">
    <text evidence="2">The sequence shown here is derived from an EMBL/GenBank/DDBJ whole genome shotgun (WGS) entry which is preliminary data.</text>
</comment>
<proteinExistence type="predicted"/>
<feature type="transmembrane region" description="Helical" evidence="1">
    <location>
        <begin position="20"/>
        <end position="39"/>
    </location>
</feature>
<reference evidence="2 3" key="1">
    <citation type="submission" date="2019-09" db="EMBL/GenBank/DDBJ databases">
        <title>Draft genome sequence of Psychrobacter nivimaris LAMA 639, in search for biotechnological relevant genes.</title>
        <authorList>
            <person name="Lima A.O.S."/>
            <person name="Staloch B.E.K."/>
            <person name="Freitas R.C."/>
            <person name="Niero H."/>
            <person name="Silva M.A.C."/>
        </authorList>
    </citation>
    <scope>NUCLEOTIDE SEQUENCE [LARGE SCALE GENOMIC DNA]</scope>
    <source>
        <strain evidence="2 3">LAMA 639</strain>
    </source>
</reference>
<protein>
    <submittedName>
        <fullName evidence="2">Uncharacterized protein</fullName>
    </submittedName>
</protein>
<keyword evidence="3" id="KW-1185">Reference proteome</keyword>
<evidence type="ECO:0000256" key="1">
    <source>
        <dbReference type="SAM" id="Phobius"/>
    </source>
</evidence>
<accession>A0A6N7BZC5</accession>
<sequence length="41" mass="4794">MVLTKMSFYRSVRRYVDGVSEPLIVLTTFYFIVMVTALFKA</sequence>
<keyword evidence="1" id="KW-0472">Membrane</keyword>
<dbReference type="EMBL" id="VZIZ01000019">
    <property type="protein sequence ID" value="KAF0568422.1"/>
    <property type="molecule type" value="Genomic_DNA"/>
</dbReference>
<keyword evidence="1" id="KW-0812">Transmembrane</keyword>
<evidence type="ECO:0000313" key="2">
    <source>
        <dbReference type="EMBL" id="KAF0568422.1"/>
    </source>
</evidence>
<organism evidence="2 3">
    <name type="scientific">Psychrobacter nivimaris</name>
    <dbReference type="NCBI Taxonomy" id="281738"/>
    <lineage>
        <taxon>Bacteria</taxon>
        <taxon>Pseudomonadati</taxon>
        <taxon>Pseudomonadota</taxon>
        <taxon>Gammaproteobacteria</taxon>
        <taxon>Moraxellales</taxon>
        <taxon>Moraxellaceae</taxon>
        <taxon>Psychrobacter</taxon>
    </lineage>
</organism>